<dbReference type="STRING" id="492660.SAMN05192566_1808"/>
<evidence type="ECO:0000256" key="6">
    <source>
        <dbReference type="ARBA" id="ARBA00022968"/>
    </source>
</evidence>
<evidence type="ECO:0000256" key="4">
    <source>
        <dbReference type="ARBA" id="ARBA00015384"/>
    </source>
</evidence>
<dbReference type="NCBIfam" id="NF003465">
    <property type="entry name" value="PRK05089.1"/>
    <property type="match status" value="1"/>
</dbReference>
<keyword evidence="6" id="KW-0735">Signal-anchor</keyword>
<keyword evidence="7 10" id="KW-1133">Transmembrane helix</keyword>
<dbReference type="Gene3D" id="2.60.370.10">
    <property type="entry name" value="Ctag/Cox11"/>
    <property type="match status" value="1"/>
</dbReference>
<evidence type="ECO:0000256" key="9">
    <source>
        <dbReference type="ARBA" id="ARBA00023136"/>
    </source>
</evidence>
<dbReference type="AlphaFoldDB" id="A0A1G9D6V4"/>
<evidence type="ECO:0000313" key="11">
    <source>
        <dbReference type="EMBL" id="SDK59425.1"/>
    </source>
</evidence>
<dbReference type="InterPro" id="IPR007533">
    <property type="entry name" value="Cyt_c_oxidase_assmbl_CtaG"/>
</dbReference>
<proteinExistence type="inferred from homology"/>
<evidence type="ECO:0000313" key="12">
    <source>
        <dbReference type="Proteomes" id="UP000198629"/>
    </source>
</evidence>
<sequence length="177" mass="19299">MVNQQQSQANKKLALKLVWVIAGALVFAFALVPLYDVICSVTGLNGKTSNTATTATAQKVDTSREVTVQFVSSVMSGLGWNFYPKQNSVTVHPGQVTSVMFEAKNITNEVVVGQAIPSVTPGIASAHLKKIECFCFTRQSLKPGEMKELPLRFFVSTDLPPEVHELTLSYSFFPVSE</sequence>
<keyword evidence="9 10" id="KW-0472">Membrane</keyword>
<organism evidence="11 12">
    <name type="scientific">Methylophilus rhizosphaerae</name>
    <dbReference type="NCBI Taxonomy" id="492660"/>
    <lineage>
        <taxon>Bacteria</taxon>
        <taxon>Pseudomonadati</taxon>
        <taxon>Pseudomonadota</taxon>
        <taxon>Betaproteobacteria</taxon>
        <taxon>Nitrosomonadales</taxon>
        <taxon>Methylophilaceae</taxon>
        <taxon>Methylophilus</taxon>
    </lineage>
</organism>
<comment type="function">
    <text evidence="1">Exerts its effect at some terminal stage of cytochrome c oxidase synthesis, probably by being involved in the insertion of the copper B into subunit I.</text>
</comment>
<dbReference type="PIRSF" id="PIRSF005413">
    <property type="entry name" value="COX11"/>
    <property type="match status" value="1"/>
</dbReference>
<evidence type="ECO:0000256" key="3">
    <source>
        <dbReference type="ARBA" id="ARBA00009620"/>
    </source>
</evidence>
<accession>A0A1G9D6V4</accession>
<dbReference type="Proteomes" id="UP000198629">
    <property type="component" value="Unassembled WGS sequence"/>
</dbReference>
<reference evidence="12" key="1">
    <citation type="submission" date="2016-10" db="EMBL/GenBank/DDBJ databases">
        <authorList>
            <person name="Varghese N."/>
            <person name="Submissions S."/>
        </authorList>
    </citation>
    <scope>NUCLEOTIDE SEQUENCE [LARGE SCALE GENOMIC DNA]</scope>
    <source>
        <strain evidence="12">CBMB127</strain>
    </source>
</reference>
<dbReference type="PANTHER" id="PTHR21320:SF3">
    <property type="entry name" value="CYTOCHROME C OXIDASE ASSEMBLY PROTEIN COX11, MITOCHONDRIAL-RELATED"/>
    <property type="match status" value="1"/>
</dbReference>
<feature type="transmembrane region" description="Helical" evidence="10">
    <location>
        <begin position="13"/>
        <end position="35"/>
    </location>
</feature>
<evidence type="ECO:0000256" key="10">
    <source>
        <dbReference type="SAM" id="Phobius"/>
    </source>
</evidence>
<dbReference type="PANTHER" id="PTHR21320">
    <property type="entry name" value="CYTOCHROME C OXIDASE ASSEMBLY PROTEIN COX11-RELATED"/>
    <property type="match status" value="1"/>
</dbReference>
<comment type="similarity">
    <text evidence="3">Belongs to the COX11/CtaG family.</text>
</comment>
<dbReference type="InterPro" id="IPR023471">
    <property type="entry name" value="CtaG/Cox11_dom_sf"/>
</dbReference>
<evidence type="ECO:0000256" key="1">
    <source>
        <dbReference type="ARBA" id="ARBA00004007"/>
    </source>
</evidence>
<evidence type="ECO:0000256" key="7">
    <source>
        <dbReference type="ARBA" id="ARBA00022989"/>
    </source>
</evidence>
<dbReference type="GO" id="GO:0005886">
    <property type="term" value="C:plasma membrane"/>
    <property type="evidence" value="ECO:0007669"/>
    <property type="project" value="UniProtKB-SubCell"/>
</dbReference>
<dbReference type="EMBL" id="FNFX01000003">
    <property type="protein sequence ID" value="SDK59425.1"/>
    <property type="molecule type" value="Genomic_DNA"/>
</dbReference>
<gene>
    <name evidence="11" type="ORF">SAMN05192566_1808</name>
</gene>
<keyword evidence="12" id="KW-1185">Reference proteome</keyword>
<dbReference type="SUPFAM" id="SSF110111">
    <property type="entry name" value="Ctag/Cox11"/>
    <property type="match status" value="1"/>
</dbReference>
<evidence type="ECO:0000256" key="5">
    <source>
        <dbReference type="ARBA" id="ARBA00022692"/>
    </source>
</evidence>
<protein>
    <recommendedName>
        <fullName evidence="4">Cytochrome c oxidase assembly protein CtaG</fullName>
    </recommendedName>
</protein>
<name>A0A1G9D6V4_9PROT</name>
<dbReference type="Pfam" id="PF04442">
    <property type="entry name" value="CtaG_Cox11"/>
    <property type="match status" value="1"/>
</dbReference>
<evidence type="ECO:0000256" key="8">
    <source>
        <dbReference type="ARBA" id="ARBA00023008"/>
    </source>
</evidence>
<dbReference type="GO" id="GO:0005507">
    <property type="term" value="F:copper ion binding"/>
    <property type="evidence" value="ECO:0007669"/>
    <property type="project" value="InterPro"/>
</dbReference>
<evidence type="ECO:0000256" key="2">
    <source>
        <dbReference type="ARBA" id="ARBA00004382"/>
    </source>
</evidence>
<keyword evidence="5 10" id="KW-0812">Transmembrane</keyword>
<keyword evidence="8" id="KW-0186">Copper</keyword>
<comment type="subcellular location">
    <subcellularLocation>
        <location evidence="2">Cell inner membrane</location>
        <topology evidence="2">Single-pass type II membrane protein</topology>
        <orientation evidence="2">Periplasmic side</orientation>
    </subcellularLocation>
</comment>